<name>A0A543FUQ1_9PSEU</name>
<reference evidence="1 2" key="1">
    <citation type="submission" date="2019-06" db="EMBL/GenBank/DDBJ databases">
        <title>Sequencing the genomes of 1000 actinobacteria strains.</title>
        <authorList>
            <person name="Klenk H.-P."/>
        </authorList>
    </citation>
    <scope>NUCLEOTIDE SEQUENCE [LARGE SCALE GENOMIC DNA]</scope>
    <source>
        <strain evidence="1 2">DSM 45511</strain>
    </source>
</reference>
<accession>A0A543FUQ1</accession>
<evidence type="ECO:0000313" key="2">
    <source>
        <dbReference type="Proteomes" id="UP000319818"/>
    </source>
</evidence>
<dbReference type="EMBL" id="VFPH01000002">
    <property type="protein sequence ID" value="TQM37571.1"/>
    <property type="molecule type" value="Genomic_DNA"/>
</dbReference>
<dbReference type="InterPro" id="IPR009758">
    <property type="entry name" value="DUF1326"/>
</dbReference>
<dbReference type="AlphaFoldDB" id="A0A543FUQ1"/>
<evidence type="ECO:0000313" key="1">
    <source>
        <dbReference type="EMBL" id="TQM37571.1"/>
    </source>
</evidence>
<gene>
    <name evidence="1" type="ORF">FB388_4788</name>
</gene>
<organism evidence="1 2">
    <name type="scientific">Pseudonocardia cypriaca</name>
    <dbReference type="NCBI Taxonomy" id="882449"/>
    <lineage>
        <taxon>Bacteria</taxon>
        <taxon>Bacillati</taxon>
        <taxon>Actinomycetota</taxon>
        <taxon>Actinomycetes</taxon>
        <taxon>Pseudonocardiales</taxon>
        <taxon>Pseudonocardiaceae</taxon>
        <taxon>Pseudonocardia</taxon>
    </lineage>
</organism>
<dbReference type="Pfam" id="PF07040">
    <property type="entry name" value="DUF1326"/>
    <property type="match status" value="1"/>
</dbReference>
<sequence>MTSTVGTTTYTLEGRMLEVCTCDAICPCWVGLDPDGGTCDGTIAWYIDSGTVRGLDVSDRAIAVVAHLPGNPLAGNWKAAIYVDDRCSEEQRQAILDVFTGQLGGAVADLAGLIGEVVAVERAHVTFTVDGGAGTLRIGDVVEAELTPFQGATGQTTLQDTVFSTVPGSPAFPGTATLFRQAGRLLGRPDVELSGKNSMQASFRFSA</sequence>
<dbReference type="RefSeq" id="WP_142104376.1">
    <property type="nucleotide sequence ID" value="NZ_VFPH01000002.1"/>
</dbReference>
<keyword evidence="2" id="KW-1185">Reference proteome</keyword>
<evidence type="ECO:0008006" key="3">
    <source>
        <dbReference type="Google" id="ProtNLM"/>
    </source>
</evidence>
<dbReference type="Proteomes" id="UP000319818">
    <property type="component" value="Unassembled WGS sequence"/>
</dbReference>
<proteinExistence type="predicted"/>
<protein>
    <recommendedName>
        <fullName evidence="3">DUF1326 domain-containing protein</fullName>
    </recommendedName>
</protein>
<comment type="caution">
    <text evidence="1">The sequence shown here is derived from an EMBL/GenBank/DDBJ whole genome shotgun (WGS) entry which is preliminary data.</text>
</comment>
<dbReference type="OrthoDB" id="9802256at2"/>